<organism evidence="3 4">
    <name type="scientific">Lactobacillus amylovorus</name>
    <dbReference type="NCBI Taxonomy" id="1604"/>
    <lineage>
        <taxon>Bacteria</taxon>
        <taxon>Bacillati</taxon>
        <taxon>Bacillota</taxon>
        <taxon>Bacilli</taxon>
        <taxon>Lactobacillales</taxon>
        <taxon>Lactobacillaceae</taxon>
        <taxon>Lactobacillus</taxon>
    </lineage>
</organism>
<proteinExistence type="predicted"/>
<dbReference type="Proteomes" id="UP001141961">
    <property type="component" value="Unassembled WGS sequence"/>
</dbReference>
<dbReference type="AlphaFoldDB" id="A0AAW6BC32"/>
<feature type="domain" description="Mucin binding" evidence="2">
    <location>
        <begin position="68"/>
        <end position="148"/>
    </location>
</feature>
<evidence type="ECO:0000313" key="4">
    <source>
        <dbReference type="Proteomes" id="UP001141961"/>
    </source>
</evidence>
<dbReference type="EMBL" id="JAOTHD010000101">
    <property type="protein sequence ID" value="MDB6247734.1"/>
    <property type="molecule type" value="Genomic_DNA"/>
</dbReference>
<accession>A0AAW6BC32</accession>
<name>A0AAW6BC32_LACAM</name>
<gene>
    <name evidence="3" type="ORF">ODV14_10790</name>
</gene>
<comment type="caution">
    <text evidence="3">The sequence shown here is derived from an EMBL/GenBank/DDBJ whole genome shotgun (WGS) entry which is preliminary data.</text>
</comment>
<feature type="non-terminal residue" evidence="3">
    <location>
        <position position="148"/>
    </location>
</feature>
<reference evidence="3" key="2">
    <citation type="submission" date="2022-10" db="EMBL/GenBank/DDBJ databases">
        <authorList>
            <person name="Kostovova I."/>
            <person name="Moravkova M."/>
            <person name="Pechar R."/>
        </authorList>
    </citation>
    <scope>NUCLEOTIDE SEQUENCE</scope>
    <source>
        <strain evidence="3">M597B</strain>
    </source>
</reference>
<feature type="non-terminal residue" evidence="3">
    <location>
        <position position="1"/>
    </location>
</feature>
<feature type="region of interest" description="Disordered" evidence="1">
    <location>
        <begin position="1"/>
        <end position="23"/>
    </location>
</feature>
<evidence type="ECO:0000313" key="3">
    <source>
        <dbReference type="EMBL" id="MDB6247734.1"/>
    </source>
</evidence>
<feature type="compositionally biased region" description="Polar residues" evidence="1">
    <location>
        <begin position="1"/>
        <end position="15"/>
    </location>
</feature>
<protein>
    <recommendedName>
        <fullName evidence="2">Mucin binding domain-containing protein</fullName>
    </recommendedName>
</protein>
<dbReference type="Gene3D" id="3.10.20.470">
    <property type="match status" value="1"/>
</dbReference>
<evidence type="ECO:0000256" key="1">
    <source>
        <dbReference type="SAM" id="MobiDB-lite"/>
    </source>
</evidence>
<reference evidence="3" key="1">
    <citation type="journal article" date="2022" name="Microorganisms">
        <title>Antibiotic Susceptibility, Resistance Gene Determinants and Corresponding Genomic Regions in Lactobacillus amylovorus Isolates Derived from Wild Boars and Domestic Pigs.</title>
        <authorList>
            <person name="Moravkova M."/>
            <person name="Kostovova I."/>
            <person name="Kavanova K."/>
            <person name="Pechar R."/>
            <person name="Stanek S."/>
            <person name="Brychta A."/>
            <person name="Zeman M."/>
            <person name="Kubasova T."/>
        </authorList>
    </citation>
    <scope>NUCLEOTIDE SEQUENCE</scope>
    <source>
        <strain evidence="3">M597B</strain>
    </source>
</reference>
<evidence type="ECO:0000259" key="2">
    <source>
        <dbReference type="Pfam" id="PF17965"/>
    </source>
</evidence>
<dbReference type="Pfam" id="PF17965">
    <property type="entry name" value="MucBP_2"/>
    <property type="match status" value="1"/>
</dbReference>
<sequence>SQEAKGSFTGVTSPSEEGYEITGVEVKVGGKDVKDASAYTDGKDVKEVDGISHDHANIDITVRYENIQHAKLTVIDENTGNDLGDYSNQGVYQENIDFGQAPQDIASYISNGYVWDTDKNGAENYADLKFGEYDSDPKQDQSWTIYLK</sequence>
<dbReference type="RefSeq" id="WP_271327356.1">
    <property type="nucleotide sequence ID" value="NZ_JAOTHC010000098.1"/>
</dbReference>
<dbReference type="InterPro" id="IPR041558">
    <property type="entry name" value="MucBP_2"/>
</dbReference>